<gene>
    <name evidence="3" type="ORF">GALL_62660</name>
</gene>
<comment type="caution">
    <text evidence="3">The sequence shown here is derived from an EMBL/GenBank/DDBJ whole genome shotgun (WGS) entry which is preliminary data.</text>
</comment>
<dbReference type="PANTHER" id="PTHR46268:SF6">
    <property type="entry name" value="UNIVERSAL STRESS PROTEIN UP12"/>
    <property type="match status" value="1"/>
</dbReference>
<feature type="domain" description="UspA" evidence="2">
    <location>
        <begin position="2"/>
        <end position="128"/>
    </location>
</feature>
<dbReference type="PANTHER" id="PTHR46268">
    <property type="entry name" value="STRESS RESPONSE PROTEIN NHAX"/>
    <property type="match status" value="1"/>
</dbReference>
<sequence length="261" mass="29335">MYAIELAKQIQAQRIILYNAYQTGFNVIADPMIPALGALDLEALKEGSKEALDNFKDELKGFVPNTIKLDTISEFALLTDGIIELSKAENVDLIVMGITGGGALQENLFGSNTINVAKHTKVPVLIIPQNAKFIKFDKILLACDFHKVVETTPVAPIKQLLDATKSKLFVLHIDNYNSENIPEIKFESLMLDTLFDGYYPEYHFSNDPDFTESINEFVVEKQIDLIITIPKKHGLFDSIFKRSHTKMLAFHSHVPLMVLHD</sequence>
<accession>A0A1J5SU73</accession>
<dbReference type="CDD" id="cd00293">
    <property type="entry name" value="USP-like"/>
    <property type="match status" value="1"/>
</dbReference>
<evidence type="ECO:0000256" key="1">
    <source>
        <dbReference type="ARBA" id="ARBA00008791"/>
    </source>
</evidence>
<name>A0A1J5SU73_9ZZZZ</name>
<dbReference type="SUPFAM" id="SSF52402">
    <property type="entry name" value="Adenine nucleotide alpha hydrolases-like"/>
    <property type="match status" value="2"/>
</dbReference>
<reference evidence="3" key="1">
    <citation type="submission" date="2016-10" db="EMBL/GenBank/DDBJ databases">
        <title>Sequence of Gallionella enrichment culture.</title>
        <authorList>
            <person name="Poehlein A."/>
            <person name="Muehling M."/>
            <person name="Daniel R."/>
        </authorList>
    </citation>
    <scope>NUCLEOTIDE SEQUENCE</scope>
</reference>
<evidence type="ECO:0000259" key="2">
    <source>
        <dbReference type="Pfam" id="PF00582"/>
    </source>
</evidence>
<dbReference type="Pfam" id="PF00582">
    <property type="entry name" value="Usp"/>
    <property type="match status" value="1"/>
</dbReference>
<dbReference type="InterPro" id="IPR006016">
    <property type="entry name" value="UspA"/>
</dbReference>
<dbReference type="AlphaFoldDB" id="A0A1J5SU73"/>
<evidence type="ECO:0000313" key="3">
    <source>
        <dbReference type="EMBL" id="OIR12015.1"/>
    </source>
</evidence>
<dbReference type="EMBL" id="MLJW01000018">
    <property type="protein sequence ID" value="OIR12015.1"/>
    <property type="molecule type" value="Genomic_DNA"/>
</dbReference>
<proteinExistence type="inferred from homology"/>
<organism evidence="3">
    <name type="scientific">mine drainage metagenome</name>
    <dbReference type="NCBI Taxonomy" id="410659"/>
    <lineage>
        <taxon>unclassified sequences</taxon>
        <taxon>metagenomes</taxon>
        <taxon>ecological metagenomes</taxon>
    </lineage>
</organism>
<comment type="similarity">
    <text evidence="1">Belongs to the universal stress protein A family.</text>
</comment>
<dbReference type="InterPro" id="IPR006015">
    <property type="entry name" value="Universal_stress_UspA"/>
</dbReference>
<dbReference type="Gene3D" id="3.40.50.12370">
    <property type="match status" value="1"/>
</dbReference>
<protein>
    <submittedName>
        <fullName evidence="3">Universal stress protein family protein</fullName>
    </submittedName>
</protein>
<dbReference type="PRINTS" id="PR01438">
    <property type="entry name" value="UNVRSLSTRESS"/>
</dbReference>